<organism evidence="19 20">
    <name type="scientific">Mycolicibacterium rutilum</name>
    <name type="common">Mycobacterium rutilum</name>
    <dbReference type="NCBI Taxonomy" id="370526"/>
    <lineage>
        <taxon>Bacteria</taxon>
        <taxon>Bacillati</taxon>
        <taxon>Actinomycetota</taxon>
        <taxon>Actinomycetes</taxon>
        <taxon>Mycobacteriales</taxon>
        <taxon>Mycobacteriaceae</taxon>
        <taxon>Mycolicibacterium</taxon>
    </lineage>
</organism>
<keyword evidence="9 18" id="KW-0503">Monooxygenase</keyword>
<evidence type="ECO:0000313" key="20">
    <source>
        <dbReference type="Proteomes" id="UP000182915"/>
    </source>
</evidence>
<evidence type="ECO:0000256" key="3">
    <source>
        <dbReference type="ARBA" id="ARBA00022548"/>
    </source>
</evidence>
<keyword evidence="12" id="KW-0753">Steroid metabolism</keyword>
<evidence type="ECO:0000256" key="1">
    <source>
        <dbReference type="ARBA" id="ARBA00001971"/>
    </source>
</evidence>
<dbReference type="PANTHER" id="PTHR46696:SF4">
    <property type="entry name" value="BIOTIN BIOSYNTHESIS CYTOCHROME P450"/>
    <property type="match status" value="1"/>
</dbReference>
<keyword evidence="5 18" id="KW-0479">Metal-binding</keyword>
<evidence type="ECO:0000256" key="10">
    <source>
        <dbReference type="ARBA" id="ARBA00023098"/>
    </source>
</evidence>
<keyword evidence="3" id="KW-0153">Cholesterol metabolism</keyword>
<dbReference type="OrthoDB" id="502624at2"/>
<dbReference type="EMBL" id="LT629971">
    <property type="protein sequence ID" value="SEH86229.1"/>
    <property type="molecule type" value="Genomic_DNA"/>
</dbReference>
<dbReference type="InterPro" id="IPR017972">
    <property type="entry name" value="Cyt_P450_CS"/>
</dbReference>
<keyword evidence="7 18" id="KW-0560">Oxidoreductase</keyword>
<evidence type="ECO:0000256" key="9">
    <source>
        <dbReference type="ARBA" id="ARBA00023033"/>
    </source>
</evidence>
<dbReference type="FunFam" id="1.10.630.10:FF:000018">
    <property type="entry name" value="Cytochrome P450 monooxygenase"/>
    <property type="match status" value="1"/>
</dbReference>
<evidence type="ECO:0000256" key="13">
    <source>
        <dbReference type="ARBA" id="ARBA00049645"/>
    </source>
</evidence>
<evidence type="ECO:0000256" key="5">
    <source>
        <dbReference type="ARBA" id="ARBA00022723"/>
    </source>
</evidence>
<keyword evidence="8 18" id="KW-0408">Iron</keyword>
<evidence type="ECO:0000256" key="18">
    <source>
        <dbReference type="RuleBase" id="RU000461"/>
    </source>
</evidence>
<dbReference type="SUPFAM" id="SSF48264">
    <property type="entry name" value="Cytochrome P450"/>
    <property type="match status" value="1"/>
</dbReference>
<evidence type="ECO:0000256" key="8">
    <source>
        <dbReference type="ARBA" id="ARBA00023004"/>
    </source>
</evidence>
<dbReference type="GO" id="GO:0006707">
    <property type="term" value="P:cholesterol catabolic process"/>
    <property type="evidence" value="ECO:0007669"/>
    <property type="project" value="TreeGrafter"/>
</dbReference>
<dbReference type="PANTHER" id="PTHR46696">
    <property type="entry name" value="P450, PUTATIVE (EUROFUNG)-RELATED"/>
    <property type="match status" value="1"/>
</dbReference>
<protein>
    <recommendedName>
        <fullName evidence="14">Steroid C26-monooxygenase</fullName>
    </recommendedName>
    <alternativeName>
        <fullName evidence="15">Cholest-4-en-3-one C26-monooxygenase</fullName>
    </alternativeName>
    <alternativeName>
        <fullName evidence="17">Cholesterol C26-monooxygenase</fullName>
    </alternativeName>
    <alternativeName>
        <fullName evidence="16">Steroid C27-monooxygenase</fullName>
    </alternativeName>
</protein>
<proteinExistence type="inferred from homology"/>
<dbReference type="InterPro" id="IPR002397">
    <property type="entry name" value="Cyt_P450_B"/>
</dbReference>
<dbReference type="Proteomes" id="UP000182915">
    <property type="component" value="Chromosome I"/>
</dbReference>
<dbReference type="PRINTS" id="PR00359">
    <property type="entry name" value="BP450"/>
</dbReference>
<dbReference type="InterPro" id="IPR001128">
    <property type="entry name" value="Cyt_P450"/>
</dbReference>
<evidence type="ECO:0000256" key="11">
    <source>
        <dbReference type="ARBA" id="ARBA00023166"/>
    </source>
</evidence>
<keyword evidence="6" id="KW-0442">Lipid degradation</keyword>
<dbReference type="GO" id="GO:0036199">
    <property type="term" value="F:cholest-4-en-3-one 26-monooxygenase activity"/>
    <property type="evidence" value="ECO:0007669"/>
    <property type="project" value="TreeGrafter"/>
</dbReference>
<keyword evidence="20" id="KW-1185">Reference proteome</keyword>
<comment type="similarity">
    <text evidence="2 18">Belongs to the cytochrome P450 family.</text>
</comment>
<evidence type="ECO:0000256" key="14">
    <source>
        <dbReference type="ARBA" id="ARBA00070775"/>
    </source>
</evidence>
<evidence type="ECO:0000256" key="16">
    <source>
        <dbReference type="ARBA" id="ARBA00082981"/>
    </source>
</evidence>
<gene>
    <name evidence="19" type="ORF">SAMN04489835_5005</name>
</gene>
<comment type="pathway">
    <text evidence="13">Steroid metabolism; cholesterol degradation.</text>
</comment>
<accession>A0A1H6LMV0</accession>
<keyword evidence="4 18" id="KW-0349">Heme</keyword>
<keyword evidence="11" id="KW-1207">Sterol metabolism</keyword>
<dbReference type="Pfam" id="PF00067">
    <property type="entry name" value="p450"/>
    <property type="match status" value="1"/>
</dbReference>
<evidence type="ECO:0000256" key="12">
    <source>
        <dbReference type="ARBA" id="ARBA00023221"/>
    </source>
</evidence>
<dbReference type="RefSeq" id="WP_083409476.1">
    <property type="nucleotide sequence ID" value="NZ_LT629971.1"/>
</dbReference>
<evidence type="ECO:0000256" key="2">
    <source>
        <dbReference type="ARBA" id="ARBA00010617"/>
    </source>
</evidence>
<dbReference type="InterPro" id="IPR036396">
    <property type="entry name" value="Cyt_P450_sf"/>
</dbReference>
<evidence type="ECO:0000256" key="7">
    <source>
        <dbReference type="ARBA" id="ARBA00023002"/>
    </source>
</evidence>
<dbReference type="GO" id="GO:0008395">
    <property type="term" value="F:steroid hydroxylase activity"/>
    <property type="evidence" value="ECO:0007669"/>
    <property type="project" value="TreeGrafter"/>
</dbReference>
<evidence type="ECO:0000313" key="19">
    <source>
        <dbReference type="EMBL" id="SEH86229.1"/>
    </source>
</evidence>
<reference evidence="20" key="1">
    <citation type="submission" date="2016-10" db="EMBL/GenBank/DDBJ databases">
        <authorList>
            <person name="Varghese N."/>
            <person name="Submissions S."/>
        </authorList>
    </citation>
    <scope>NUCLEOTIDE SEQUENCE [LARGE SCALE GENOMIC DNA]</scope>
    <source>
        <strain evidence="20">DSM 45405</strain>
    </source>
</reference>
<name>A0A1H6LMV0_MYCRU</name>
<sequence>MASTKTVDLYYDPFDFAIDDDPYPVWKRMRDEAPLYYNEKYDFYALSRYEDVARELPNWHTYRSGRGTTMDVIKSGIEVPPGVILFEDPPLHELHRRLLSKVFTPRRMAAIEPLTRQFCARVLDPLASADSFDLIGDLGAQIPMRTIGYLLGIPETDQAQIRDTTGGAIGLVEGTFKAVTAETFENSYQLFADYIEWRADHPSDDLMTQLLNARIEENGTTRPLTRTEVLTYTSMIAGAGNETTTRLIGFIGQVLAEHPDQRNELVADFSLIPGAIEEVLRYQAPSPVQARYVAHDSDCRGRTIPEGSTMLLLNGSANRDERHYPDGERFDIHRNAAHLSFGQGVHFCLGSALARMQARVALEEILSRWPEWDVDYDGAAMAHTASVRGWGKLPIRVG</sequence>
<dbReference type="GO" id="GO:0020037">
    <property type="term" value="F:heme binding"/>
    <property type="evidence" value="ECO:0007669"/>
    <property type="project" value="InterPro"/>
</dbReference>
<dbReference type="PRINTS" id="PR00385">
    <property type="entry name" value="P450"/>
</dbReference>
<dbReference type="CDD" id="cd11078">
    <property type="entry name" value="CYP130-like"/>
    <property type="match status" value="1"/>
</dbReference>
<evidence type="ECO:0000256" key="6">
    <source>
        <dbReference type="ARBA" id="ARBA00022963"/>
    </source>
</evidence>
<keyword evidence="10" id="KW-0443">Lipid metabolism</keyword>
<dbReference type="Gene3D" id="1.10.630.10">
    <property type="entry name" value="Cytochrome P450"/>
    <property type="match status" value="1"/>
</dbReference>
<comment type="cofactor">
    <cofactor evidence="1">
        <name>heme</name>
        <dbReference type="ChEBI" id="CHEBI:30413"/>
    </cofactor>
</comment>
<evidence type="ECO:0000256" key="4">
    <source>
        <dbReference type="ARBA" id="ARBA00022617"/>
    </source>
</evidence>
<evidence type="ECO:0000256" key="17">
    <source>
        <dbReference type="ARBA" id="ARBA00083909"/>
    </source>
</evidence>
<dbReference type="GO" id="GO:0005506">
    <property type="term" value="F:iron ion binding"/>
    <property type="evidence" value="ECO:0007669"/>
    <property type="project" value="InterPro"/>
</dbReference>
<dbReference type="STRING" id="370526.SAMN04489835_5005"/>
<evidence type="ECO:0000256" key="15">
    <source>
        <dbReference type="ARBA" id="ARBA00079588"/>
    </source>
</evidence>
<dbReference type="PROSITE" id="PS00086">
    <property type="entry name" value="CYTOCHROME_P450"/>
    <property type="match status" value="1"/>
</dbReference>
<dbReference type="AlphaFoldDB" id="A0A1H6LMV0"/>